<evidence type="ECO:0000313" key="2">
    <source>
        <dbReference type="EMBL" id="KAE8279139.1"/>
    </source>
</evidence>
<reference evidence="2 3" key="1">
    <citation type="submission" date="2019-07" db="EMBL/GenBank/DDBJ databases">
        <title>Chromosome genome assembly for large yellow croaker.</title>
        <authorList>
            <person name="Xiao S."/>
        </authorList>
    </citation>
    <scope>NUCLEOTIDE SEQUENCE [LARGE SCALE GENOMIC DNA]</scope>
    <source>
        <strain evidence="2">JMULYC20181020</strain>
        <tissue evidence="2">Muscle</tissue>
    </source>
</reference>
<dbReference type="EMBL" id="REGW02000023">
    <property type="protein sequence ID" value="KAE8279139.1"/>
    <property type="molecule type" value="Genomic_DNA"/>
</dbReference>
<sequence length="173" mass="19368">MDENMHLNKQMDEAESLHDRRREDGLLNMLTETIRGLEAVRHCTDGGTVGGRRCAGEEPGEETRRRSEEGTLGTAEDGKEDEETGRNADGEREEKECEQKVLGVLRELSVFHSDRVTAWREVLRECAHMFDKSPPGGSDRQRPSTADTECEIRPCSDSSVIFGGVLGSKYRTL</sequence>
<name>A0A6G0HIS0_LARCR</name>
<gene>
    <name evidence="2" type="ORF">D5F01_LYC22725</name>
</gene>
<accession>A0A6G0HIS0</accession>
<feature type="region of interest" description="Disordered" evidence="1">
    <location>
        <begin position="1"/>
        <end position="20"/>
    </location>
</feature>
<evidence type="ECO:0000313" key="3">
    <source>
        <dbReference type="Proteomes" id="UP000424527"/>
    </source>
</evidence>
<evidence type="ECO:0000256" key="1">
    <source>
        <dbReference type="SAM" id="MobiDB-lite"/>
    </source>
</evidence>
<feature type="region of interest" description="Disordered" evidence="1">
    <location>
        <begin position="130"/>
        <end position="151"/>
    </location>
</feature>
<dbReference type="Proteomes" id="UP000424527">
    <property type="component" value="Unassembled WGS sequence"/>
</dbReference>
<feature type="region of interest" description="Disordered" evidence="1">
    <location>
        <begin position="45"/>
        <end position="96"/>
    </location>
</feature>
<proteinExistence type="predicted"/>
<organism evidence="2 3">
    <name type="scientific">Larimichthys crocea</name>
    <name type="common">Large yellow croaker</name>
    <name type="synonym">Pseudosciaena crocea</name>
    <dbReference type="NCBI Taxonomy" id="215358"/>
    <lineage>
        <taxon>Eukaryota</taxon>
        <taxon>Metazoa</taxon>
        <taxon>Chordata</taxon>
        <taxon>Craniata</taxon>
        <taxon>Vertebrata</taxon>
        <taxon>Euteleostomi</taxon>
        <taxon>Actinopterygii</taxon>
        <taxon>Neopterygii</taxon>
        <taxon>Teleostei</taxon>
        <taxon>Neoteleostei</taxon>
        <taxon>Acanthomorphata</taxon>
        <taxon>Eupercaria</taxon>
        <taxon>Sciaenidae</taxon>
        <taxon>Larimichthys</taxon>
    </lineage>
</organism>
<dbReference type="AlphaFoldDB" id="A0A6G0HIS0"/>
<feature type="compositionally biased region" description="Basic and acidic residues" evidence="1">
    <location>
        <begin position="84"/>
        <end position="96"/>
    </location>
</feature>
<keyword evidence="3" id="KW-1185">Reference proteome</keyword>
<protein>
    <submittedName>
        <fullName evidence="2">Uncharacterized protein</fullName>
    </submittedName>
</protein>
<comment type="caution">
    <text evidence="2">The sequence shown here is derived from an EMBL/GenBank/DDBJ whole genome shotgun (WGS) entry which is preliminary data.</text>
</comment>